<accession>A0ABU6X0G8</accession>
<gene>
    <name evidence="2" type="ORF">PIB30_108949</name>
</gene>
<evidence type="ECO:0000256" key="1">
    <source>
        <dbReference type="SAM" id="MobiDB-lite"/>
    </source>
</evidence>
<organism evidence="2 3">
    <name type="scientific">Stylosanthes scabra</name>
    <dbReference type="NCBI Taxonomy" id="79078"/>
    <lineage>
        <taxon>Eukaryota</taxon>
        <taxon>Viridiplantae</taxon>
        <taxon>Streptophyta</taxon>
        <taxon>Embryophyta</taxon>
        <taxon>Tracheophyta</taxon>
        <taxon>Spermatophyta</taxon>
        <taxon>Magnoliopsida</taxon>
        <taxon>eudicotyledons</taxon>
        <taxon>Gunneridae</taxon>
        <taxon>Pentapetalae</taxon>
        <taxon>rosids</taxon>
        <taxon>fabids</taxon>
        <taxon>Fabales</taxon>
        <taxon>Fabaceae</taxon>
        <taxon>Papilionoideae</taxon>
        <taxon>50 kb inversion clade</taxon>
        <taxon>dalbergioids sensu lato</taxon>
        <taxon>Dalbergieae</taxon>
        <taxon>Pterocarpus clade</taxon>
        <taxon>Stylosanthes</taxon>
    </lineage>
</organism>
<protein>
    <submittedName>
        <fullName evidence="2">Uncharacterized protein</fullName>
    </submittedName>
</protein>
<feature type="region of interest" description="Disordered" evidence="1">
    <location>
        <begin position="1"/>
        <end position="26"/>
    </location>
</feature>
<evidence type="ECO:0000313" key="3">
    <source>
        <dbReference type="Proteomes" id="UP001341840"/>
    </source>
</evidence>
<evidence type="ECO:0000313" key="2">
    <source>
        <dbReference type="EMBL" id="MED6190750.1"/>
    </source>
</evidence>
<dbReference type="EMBL" id="JASCZI010186557">
    <property type="protein sequence ID" value="MED6190750.1"/>
    <property type="molecule type" value="Genomic_DNA"/>
</dbReference>
<feature type="non-terminal residue" evidence="2">
    <location>
        <position position="1"/>
    </location>
</feature>
<name>A0ABU6X0G8_9FABA</name>
<keyword evidence="3" id="KW-1185">Reference proteome</keyword>
<sequence>LGQPKKGLLGLDSVPDQRSTGRQPHPHYSGTLVALLRVGVLVVDLIELPGAWLPQPFILPRFMKSKTQRMKQR</sequence>
<comment type="caution">
    <text evidence="2">The sequence shown here is derived from an EMBL/GenBank/DDBJ whole genome shotgun (WGS) entry which is preliminary data.</text>
</comment>
<reference evidence="2 3" key="1">
    <citation type="journal article" date="2023" name="Plants (Basel)">
        <title>Bridging the Gap: Combining Genomics and Transcriptomics Approaches to Understand Stylosanthes scabra, an Orphan Legume from the Brazilian Caatinga.</title>
        <authorList>
            <person name="Ferreira-Neto J.R.C."/>
            <person name="da Silva M.D."/>
            <person name="Binneck E."/>
            <person name="de Melo N.F."/>
            <person name="da Silva R.H."/>
            <person name="de Melo A.L.T.M."/>
            <person name="Pandolfi V."/>
            <person name="Bustamante F.O."/>
            <person name="Brasileiro-Vidal A.C."/>
            <person name="Benko-Iseppon A.M."/>
        </authorList>
    </citation>
    <scope>NUCLEOTIDE SEQUENCE [LARGE SCALE GENOMIC DNA]</scope>
    <source>
        <tissue evidence="2">Leaves</tissue>
    </source>
</reference>
<dbReference type="Proteomes" id="UP001341840">
    <property type="component" value="Unassembled WGS sequence"/>
</dbReference>
<proteinExistence type="predicted"/>